<dbReference type="GO" id="GO:0006606">
    <property type="term" value="P:protein import into nucleus"/>
    <property type="evidence" value="ECO:0007669"/>
    <property type="project" value="TreeGrafter"/>
</dbReference>
<dbReference type="InterPro" id="IPR014908">
    <property type="entry name" value="Nucleoporin_Nup133/Nup155_N"/>
</dbReference>
<evidence type="ECO:0000256" key="2">
    <source>
        <dbReference type="ARBA" id="ARBA00022448"/>
    </source>
</evidence>
<proteinExistence type="predicted"/>
<evidence type="ECO:0000256" key="1">
    <source>
        <dbReference type="ARBA" id="ARBA00004123"/>
    </source>
</evidence>
<organism evidence="5 6">
    <name type="scientific">Parasitella parasitica</name>
    <dbReference type="NCBI Taxonomy" id="35722"/>
    <lineage>
        <taxon>Eukaryota</taxon>
        <taxon>Fungi</taxon>
        <taxon>Fungi incertae sedis</taxon>
        <taxon>Mucoromycota</taxon>
        <taxon>Mucoromycotina</taxon>
        <taxon>Mucoromycetes</taxon>
        <taxon>Mucorales</taxon>
        <taxon>Mucorineae</taxon>
        <taxon>Mucoraceae</taxon>
        <taxon>Parasitella</taxon>
    </lineage>
</organism>
<dbReference type="Proteomes" id="UP000054107">
    <property type="component" value="Unassembled WGS sequence"/>
</dbReference>
<dbReference type="GO" id="GO:0017056">
    <property type="term" value="F:structural constituent of nuclear pore"/>
    <property type="evidence" value="ECO:0007669"/>
    <property type="project" value="InterPro"/>
</dbReference>
<dbReference type="GO" id="GO:0036228">
    <property type="term" value="P:protein localization to nuclear inner membrane"/>
    <property type="evidence" value="ECO:0007669"/>
    <property type="project" value="TreeGrafter"/>
</dbReference>
<dbReference type="Gene3D" id="1.20.120.1050">
    <property type="match status" value="1"/>
</dbReference>
<comment type="subcellular location">
    <subcellularLocation>
        <location evidence="1">Nucleus</location>
    </subcellularLocation>
</comment>
<dbReference type="OrthoDB" id="338970at2759"/>
<evidence type="ECO:0000259" key="4">
    <source>
        <dbReference type="Pfam" id="PF08801"/>
    </source>
</evidence>
<dbReference type="Gene3D" id="1.20.58.1780">
    <property type="match status" value="1"/>
</dbReference>
<evidence type="ECO:0000313" key="5">
    <source>
        <dbReference type="EMBL" id="CEP14001.1"/>
    </source>
</evidence>
<dbReference type="InterPro" id="IPR042537">
    <property type="entry name" value="Nucleoporin_Nup155_C_2"/>
</dbReference>
<dbReference type="InterPro" id="IPR004870">
    <property type="entry name" value="Nucleoporin_Nup155"/>
</dbReference>
<dbReference type="STRING" id="35722.A0A0B7NGF1"/>
<dbReference type="AlphaFoldDB" id="A0A0B7NGF1"/>
<name>A0A0B7NGF1_9FUNG</name>
<keyword evidence="6" id="KW-1185">Reference proteome</keyword>
<gene>
    <name evidence="5" type="primary">PARPA_08157.1 scaffold 32258</name>
</gene>
<evidence type="ECO:0000313" key="6">
    <source>
        <dbReference type="Proteomes" id="UP000054107"/>
    </source>
</evidence>
<feature type="domain" description="Nucleoporin Nup133/Nup155-like N-terminal" evidence="4">
    <location>
        <begin position="50"/>
        <end position="251"/>
    </location>
</feature>
<keyword evidence="3" id="KW-0539">Nucleus</keyword>
<accession>A0A0B7NGF1</accession>
<protein>
    <recommendedName>
        <fullName evidence="4">Nucleoporin Nup133/Nup155-like N-terminal domain-containing protein</fullName>
    </recommendedName>
</protein>
<dbReference type="EMBL" id="LN730905">
    <property type="protein sequence ID" value="CEP14001.1"/>
    <property type="molecule type" value="Genomic_DNA"/>
</dbReference>
<dbReference type="Pfam" id="PF08801">
    <property type="entry name" value="Nucleoporin_N"/>
    <property type="match status" value="1"/>
</dbReference>
<reference evidence="5 6" key="1">
    <citation type="submission" date="2014-09" db="EMBL/GenBank/DDBJ databases">
        <authorList>
            <person name="Ellenberger Sabrina"/>
        </authorList>
    </citation>
    <scope>NUCLEOTIDE SEQUENCE [LARGE SCALE GENOMIC DNA]</scope>
    <source>
        <strain evidence="5 6">CBS 412.66</strain>
    </source>
</reference>
<dbReference type="PANTHER" id="PTHR10350:SF6">
    <property type="entry name" value="NUCLEAR PORE COMPLEX PROTEIN NUP155"/>
    <property type="match status" value="1"/>
</dbReference>
<sequence length="1186" mass="135628">MNDTFEPHINPTFTGFDRKVCSIKKKDQENVGFDQYMQDSTILQYSTDNEDAFYEHSNIKFPEEIARHIEQPRSDYKLGFLKNINHVWLARGTILLLWDFCKKDSQVFRYEANQVIEHVDIAAFATSDELVVCTRDFIYLHTISQGQHKIQLATGIAVDSAGVVMSDVVATKETKRVFMKGDDGHLYELILTFDNNGAPKNGSLSCLTMNPILRYLTMFFKSPPVASLKSLALDEAESFLYMLLSDSSIHVASIGGACYVPLQRYIGHDLETICLVQDTKKPSLMAVAKNGDRLFFQNEYPDLKLKFTRTAPSLPGSILFNDLTDQHADISFYQQGIFASILSKSEKHYLVLSSTSFASSVETKPVLVEDVYSKQLDDKVWSIIEEEKERREFILKAVLEPFTTPRRQISTLTTRGVVRYYKQHIADYLERALQSVSPVYLHKFEQRYGVIETCYVAHLLACSPRQTPHAIDLIRQSIVQQDGLLLYFARLVKGIWTADIKSEKIPKDKLLEVQEHLKTLVSVYQQHQIPTTDVMDLVMATIESISLICFTYDLEWEQIVARLESKFTICTFHEFVSTDQGGVLAQNIVYAAIKISKLSNASNNFNFIGNFLGSECSKLLGQEYVIYFKGIENLYAAYTVDESDKKQALQLALQHFKSVISICDNNRITALAQQFADLKDHYSAIEVAFTSYSHGDLDFLQVCDITTRVIHQAIEINDEKYTKDVITKALKRTNEEIYHYAIYEWLDKNDHHRLLASLEIPTLFTYIQTQKPDLRQKLILLEYYYAYRNEFAQSADAVYQLATDADQVGLSHRVNALKKACEYLPRAEGFSREKCESIERKYKVAQVQHAMCESLIEQKNPSKKVLQDLNSRLIPEYDLLECAYTQSLYEEGLTLMHILDEYNWEFQRTAWENIISLSSTTKEKLQSKLKDMANRFYPSIPSFPVYIIYQILQTNCAEFGQNFPESVLIEAGIPSEVENNHNNNKKFCTPKAVHQYLAKKAMLPQPNLVSQPHHTLSCKEVVTESIGTPNVPATPSTNSRIKIRIWRNTRTNNDYFLDIFKIPNKTEQQHLQILDQHIAIVDRFVIVNRFVTEGVLYLSDHSKIQLFPCKAVDGEGKLIQLSLTDIPSLPRAQLLEDLSKALGTFGIEQSMGLFMGTGYAILQQSSNVSYPILHHSNTWKTTTEAE</sequence>
<dbReference type="GO" id="GO:0044611">
    <property type="term" value="C:nuclear pore inner ring"/>
    <property type="evidence" value="ECO:0007669"/>
    <property type="project" value="TreeGrafter"/>
</dbReference>
<dbReference type="GO" id="GO:0006405">
    <property type="term" value="P:RNA export from nucleus"/>
    <property type="evidence" value="ECO:0007669"/>
    <property type="project" value="TreeGrafter"/>
</dbReference>
<evidence type="ECO:0000256" key="3">
    <source>
        <dbReference type="ARBA" id="ARBA00023242"/>
    </source>
</evidence>
<dbReference type="Gene3D" id="1.25.40.440">
    <property type="entry name" value="Nucleoporin, helical domain, central subdomain"/>
    <property type="match status" value="1"/>
</dbReference>
<dbReference type="PANTHER" id="PTHR10350">
    <property type="entry name" value="NUCLEAR PORE COMPLEX PROTEIN NUP155"/>
    <property type="match status" value="1"/>
</dbReference>
<keyword evidence="2" id="KW-0813">Transport</keyword>
<dbReference type="GO" id="GO:0000972">
    <property type="term" value="P:transcription-dependent tethering of RNA polymerase II gene DNA at nuclear periphery"/>
    <property type="evidence" value="ECO:0007669"/>
    <property type="project" value="TreeGrafter"/>
</dbReference>